<name>A0A2G5USJ7_9PELO</name>
<evidence type="ECO:0000256" key="1">
    <source>
        <dbReference type="SAM" id="MobiDB-lite"/>
    </source>
</evidence>
<dbReference type="Proteomes" id="UP000230233">
    <property type="component" value="Chromosome III"/>
</dbReference>
<evidence type="ECO:0000313" key="3">
    <source>
        <dbReference type="Proteomes" id="UP000230233"/>
    </source>
</evidence>
<accession>A0A2G5USJ7</accession>
<feature type="region of interest" description="Disordered" evidence="1">
    <location>
        <begin position="207"/>
        <end position="230"/>
    </location>
</feature>
<proteinExistence type="predicted"/>
<sequence>MMTIKRYIRLQIYRDLTEVTLLIPLFATMATPNSAVLQRVFKLVSRLRAARKLNSTFEELLEMDISQDVCNYFNIKDLVEPYLHNIDLKEKANRLLKKIERASPAEPNTRKRPYTENEGIEFGRKRTSPTLAAPKQRAPIAIAVRSNSRIPMKPINGTSIQVNNYEEDRRQKILKIQQMKQVGEEKRMENLNFFKMARLQRIQEAQMQKENAGFQEPPRKRRPDFKFVGY</sequence>
<keyword evidence="3" id="KW-1185">Reference proteome</keyword>
<dbReference type="OrthoDB" id="10300778at2759"/>
<dbReference type="AlphaFoldDB" id="A0A2G5USJ7"/>
<feature type="region of interest" description="Disordered" evidence="1">
    <location>
        <begin position="101"/>
        <end position="123"/>
    </location>
</feature>
<protein>
    <submittedName>
        <fullName evidence="2">Uncharacterized protein</fullName>
    </submittedName>
</protein>
<organism evidence="2 3">
    <name type="scientific">Caenorhabditis nigoni</name>
    <dbReference type="NCBI Taxonomy" id="1611254"/>
    <lineage>
        <taxon>Eukaryota</taxon>
        <taxon>Metazoa</taxon>
        <taxon>Ecdysozoa</taxon>
        <taxon>Nematoda</taxon>
        <taxon>Chromadorea</taxon>
        <taxon>Rhabditida</taxon>
        <taxon>Rhabditina</taxon>
        <taxon>Rhabditomorpha</taxon>
        <taxon>Rhabditoidea</taxon>
        <taxon>Rhabditidae</taxon>
        <taxon>Peloderinae</taxon>
        <taxon>Caenorhabditis</taxon>
    </lineage>
</organism>
<evidence type="ECO:0000313" key="2">
    <source>
        <dbReference type="EMBL" id="PIC42433.1"/>
    </source>
</evidence>
<comment type="caution">
    <text evidence="2">The sequence shown here is derived from an EMBL/GenBank/DDBJ whole genome shotgun (WGS) entry which is preliminary data.</text>
</comment>
<dbReference type="EMBL" id="PDUG01000003">
    <property type="protein sequence ID" value="PIC42433.1"/>
    <property type="molecule type" value="Genomic_DNA"/>
</dbReference>
<reference evidence="3" key="1">
    <citation type="submission" date="2017-10" db="EMBL/GenBank/DDBJ databases">
        <title>Rapid genome shrinkage in a self-fertile nematode reveals novel sperm competition proteins.</title>
        <authorList>
            <person name="Yin D."/>
            <person name="Schwarz E.M."/>
            <person name="Thomas C.G."/>
            <person name="Felde R.L."/>
            <person name="Korf I.F."/>
            <person name="Cutter A.D."/>
            <person name="Schartner C.M."/>
            <person name="Ralston E.J."/>
            <person name="Meyer B.J."/>
            <person name="Haag E.S."/>
        </authorList>
    </citation>
    <scope>NUCLEOTIDE SEQUENCE [LARGE SCALE GENOMIC DNA]</scope>
    <source>
        <strain evidence="3">JU1422</strain>
    </source>
</reference>
<gene>
    <name evidence="2" type="primary">Cnig_chr_III.g9516</name>
    <name evidence="2" type="ORF">B9Z55_009516</name>
</gene>